<dbReference type="GO" id="GO:0006950">
    <property type="term" value="P:response to stress"/>
    <property type="evidence" value="ECO:0007669"/>
    <property type="project" value="UniProtKB-ARBA"/>
</dbReference>
<dbReference type="PANTHER" id="PTHR46716:SF1">
    <property type="entry name" value="MITOGEN-ACTIVATED PROTEIN KINASE KINASE KINASE 7"/>
    <property type="match status" value="1"/>
</dbReference>
<dbReference type="InterPro" id="IPR017441">
    <property type="entry name" value="Protein_kinase_ATP_BS"/>
</dbReference>
<evidence type="ECO:0000256" key="2">
    <source>
        <dbReference type="ARBA" id="ARBA00022527"/>
    </source>
</evidence>
<feature type="compositionally biased region" description="Pro residues" evidence="8">
    <location>
        <begin position="423"/>
        <end position="432"/>
    </location>
</feature>
<accession>A0AAD4RB47</accession>
<feature type="region of interest" description="Disordered" evidence="8">
    <location>
        <begin position="318"/>
        <end position="349"/>
    </location>
</feature>
<dbReference type="GO" id="GO:0005524">
    <property type="term" value="F:ATP binding"/>
    <property type="evidence" value="ECO:0007669"/>
    <property type="project" value="UniProtKB-UniRule"/>
</dbReference>
<comment type="caution">
    <text evidence="10">The sequence shown here is derived from an EMBL/GenBank/DDBJ whole genome shotgun (WGS) entry which is preliminary data.</text>
</comment>
<dbReference type="SMART" id="SM00220">
    <property type="entry name" value="S_TKc"/>
    <property type="match status" value="1"/>
</dbReference>
<dbReference type="InterPro" id="IPR000719">
    <property type="entry name" value="Prot_kinase_dom"/>
</dbReference>
<dbReference type="PANTHER" id="PTHR46716">
    <property type="entry name" value="MITOGEN-ACTIVATED PROTEIN KINASE KINASE KINASE 7"/>
    <property type="match status" value="1"/>
</dbReference>
<evidence type="ECO:0000256" key="3">
    <source>
        <dbReference type="ARBA" id="ARBA00022679"/>
    </source>
</evidence>
<dbReference type="InterPro" id="IPR001245">
    <property type="entry name" value="Ser-Thr/Tyr_kinase_cat_dom"/>
</dbReference>
<feature type="binding site" evidence="7">
    <location>
        <position position="65"/>
    </location>
    <ligand>
        <name>ATP</name>
        <dbReference type="ChEBI" id="CHEBI:30616"/>
    </ligand>
</feature>
<protein>
    <submittedName>
        <fullName evidence="10">Protein kinase domain-containing protein</fullName>
    </submittedName>
</protein>
<keyword evidence="11" id="KW-1185">Reference proteome</keyword>
<dbReference type="SUPFAM" id="SSF56112">
    <property type="entry name" value="Protein kinase-like (PK-like)"/>
    <property type="match status" value="1"/>
</dbReference>
<dbReference type="Gene3D" id="3.30.200.20">
    <property type="entry name" value="Phosphorylase Kinase, domain 1"/>
    <property type="match status" value="1"/>
</dbReference>
<dbReference type="PROSITE" id="PS50011">
    <property type="entry name" value="PROTEIN_KINASE_DOM"/>
    <property type="match status" value="1"/>
</dbReference>
<keyword evidence="3" id="KW-0808">Transferase</keyword>
<dbReference type="GO" id="GO:0004709">
    <property type="term" value="F:MAP kinase kinase kinase activity"/>
    <property type="evidence" value="ECO:0007669"/>
    <property type="project" value="TreeGrafter"/>
</dbReference>
<dbReference type="PROSITE" id="PS00107">
    <property type="entry name" value="PROTEIN_KINASE_ATP"/>
    <property type="match status" value="1"/>
</dbReference>
<dbReference type="InterPro" id="IPR008271">
    <property type="entry name" value="Ser/Thr_kinase_AS"/>
</dbReference>
<dbReference type="EMBL" id="JAKKPZ010000004">
    <property type="protein sequence ID" value="KAI1722241.1"/>
    <property type="molecule type" value="Genomic_DNA"/>
</dbReference>
<name>A0AAD4RB47_9BILA</name>
<sequence>MNALHIDVIPSSSHQAIEVPEKKGYEDVSYNEILFPNFEHRRRLGRGSYGTVIQCHFRGRLAAAKLVEADNVDHRHIHNEARLLHEFDHENIIRLYAAFHGEQMGLILELMEGGSLNELLHQKKHVHYEACHALGWAIQVTSALSYLHERGFVHRDLKPSNMLLTRDYITLKLCDFGTAAELRTSMTNNRGSAAWMAPEVFRGKRYDQKCDIFSFGILFWEIITREQPFNDWNPNPYTILWQVSEGRRPHKIKNCPEPIMELIERCWSDNPKERPYIAEVNSIVEFLCEIYPNRYLPLIDRSTGQQAVAERPADYYGAHAFQPQNGPRLQSGRPPVPPPPNHMGHRRGNSHDFRYTNPNQLYAAPATSCHSATDMTNLPYSPNYTNPHQIPPHMSNPPYNFQMSSPLPNARPYNPCVNHVGMHPPPIPPPPVLSTQLSRQSNSSDSNSLMAIASTAPLYTSSSSDSGVRRASEPPGSDNDSAYGSNSDKRKKSHGIGKLLKSFEKKVGL</sequence>
<organism evidence="10 11">
    <name type="scientific">Ditylenchus destructor</name>
    <dbReference type="NCBI Taxonomy" id="166010"/>
    <lineage>
        <taxon>Eukaryota</taxon>
        <taxon>Metazoa</taxon>
        <taxon>Ecdysozoa</taxon>
        <taxon>Nematoda</taxon>
        <taxon>Chromadorea</taxon>
        <taxon>Rhabditida</taxon>
        <taxon>Tylenchina</taxon>
        <taxon>Tylenchomorpha</taxon>
        <taxon>Sphaerularioidea</taxon>
        <taxon>Anguinidae</taxon>
        <taxon>Anguininae</taxon>
        <taxon>Ditylenchus</taxon>
    </lineage>
</organism>
<comment type="similarity">
    <text evidence="1">Belongs to the protein kinase superfamily. STE Ser/Thr protein kinase family. MAP kinase kinase kinase subfamily.</text>
</comment>
<keyword evidence="4 7" id="KW-0547">Nucleotide-binding</keyword>
<dbReference type="Gene3D" id="1.10.510.10">
    <property type="entry name" value="Transferase(Phosphotransferase) domain 1"/>
    <property type="match status" value="1"/>
</dbReference>
<dbReference type="GO" id="GO:0007254">
    <property type="term" value="P:JNK cascade"/>
    <property type="evidence" value="ECO:0007669"/>
    <property type="project" value="TreeGrafter"/>
</dbReference>
<feature type="domain" description="Protein kinase" evidence="9">
    <location>
        <begin position="38"/>
        <end position="287"/>
    </location>
</feature>
<dbReference type="GO" id="GO:0006955">
    <property type="term" value="P:immune response"/>
    <property type="evidence" value="ECO:0007669"/>
    <property type="project" value="TreeGrafter"/>
</dbReference>
<dbReference type="PRINTS" id="PR00109">
    <property type="entry name" value="TYRKINASE"/>
</dbReference>
<evidence type="ECO:0000256" key="6">
    <source>
        <dbReference type="ARBA" id="ARBA00022840"/>
    </source>
</evidence>
<evidence type="ECO:0000313" key="10">
    <source>
        <dbReference type="EMBL" id="KAI1722241.1"/>
    </source>
</evidence>
<gene>
    <name evidence="10" type="ORF">DdX_04550</name>
</gene>
<keyword evidence="6 7" id="KW-0067">ATP-binding</keyword>
<evidence type="ECO:0000256" key="7">
    <source>
        <dbReference type="PROSITE-ProRule" id="PRU10141"/>
    </source>
</evidence>
<dbReference type="GO" id="GO:0043123">
    <property type="term" value="P:positive regulation of canonical NF-kappaB signal transduction"/>
    <property type="evidence" value="ECO:0007669"/>
    <property type="project" value="TreeGrafter"/>
</dbReference>
<reference evidence="10" key="1">
    <citation type="submission" date="2022-01" db="EMBL/GenBank/DDBJ databases">
        <title>Genome Sequence Resource for Two Populations of Ditylenchus destructor, the Migratory Endoparasitic Phytonematode.</title>
        <authorList>
            <person name="Zhang H."/>
            <person name="Lin R."/>
            <person name="Xie B."/>
        </authorList>
    </citation>
    <scope>NUCLEOTIDE SEQUENCE</scope>
    <source>
        <strain evidence="10">BazhouSP</strain>
    </source>
</reference>
<dbReference type="GO" id="GO:0019899">
    <property type="term" value="F:enzyme binding"/>
    <property type="evidence" value="ECO:0007669"/>
    <property type="project" value="UniProtKB-ARBA"/>
</dbReference>
<evidence type="ECO:0000259" key="9">
    <source>
        <dbReference type="PROSITE" id="PS50011"/>
    </source>
</evidence>
<dbReference type="AlphaFoldDB" id="A0AAD4RB47"/>
<proteinExistence type="inferred from homology"/>
<evidence type="ECO:0000256" key="4">
    <source>
        <dbReference type="ARBA" id="ARBA00022741"/>
    </source>
</evidence>
<dbReference type="Pfam" id="PF00069">
    <property type="entry name" value="Pkinase"/>
    <property type="match status" value="1"/>
</dbReference>
<evidence type="ECO:0000256" key="5">
    <source>
        <dbReference type="ARBA" id="ARBA00022777"/>
    </source>
</evidence>
<dbReference type="Proteomes" id="UP001201812">
    <property type="component" value="Unassembled WGS sequence"/>
</dbReference>
<keyword evidence="5 10" id="KW-0418">Kinase</keyword>
<evidence type="ECO:0000256" key="8">
    <source>
        <dbReference type="SAM" id="MobiDB-lite"/>
    </source>
</evidence>
<evidence type="ECO:0000256" key="1">
    <source>
        <dbReference type="ARBA" id="ARBA00006529"/>
    </source>
</evidence>
<keyword evidence="2" id="KW-0723">Serine/threonine-protein kinase</keyword>
<dbReference type="PROSITE" id="PS00108">
    <property type="entry name" value="PROTEIN_KINASE_ST"/>
    <property type="match status" value="1"/>
</dbReference>
<evidence type="ECO:0000313" key="11">
    <source>
        <dbReference type="Proteomes" id="UP001201812"/>
    </source>
</evidence>
<dbReference type="InterPro" id="IPR011009">
    <property type="entry name" value="Kinase-like_dom_sf"/>
</dbReference>
<feature type="region of interest" description="Disordered" evidence="8">
    <location>
        <begin position="420"/>
        <end position="509"/>
    </location>
</feature>
<feature type="compositionally biased region" description="Low complexity" evidence="8">
    <location>
        <begin position="433"/>
        <end position="449"/>
    </location>
</feature>